<protein>
    <submittedName>
        <fullName evidence="1">Beta-barrel assembly-enhancing protease</fullName>
        <ecNumber evidence="1">3.4.-.-</ecNumber>
    </submittedName>
</protein>
<keyword evidence="1" id="KW-0378">Hydrolase</keyword>
<keyword evidence="2" id="KW-1185">Reference proteome</keyword>
<dbReference type="EC" id="3.4.-.-" evidence="1"/>
<keyword evidence="1" id="KW-0645">Protease</keyword>
<name>A0AC61Y610_9FLAO</name>
<dbReference type="Proteomes" id="UP000356253">
    <property type="component" value="Unassembled WGS sequence"/>
</dbReference>
<evidence type="ECO:0000313" key="1">
    <source>
        <dbReference type="EMBL" id="VVU99936.1"/>
    </source>
</evidence>
<reference evidence="1" key="1">
    <citation type="submission" date="2019-09" db="EMBL/GenBank/DDBJ databases">
        <authorList>
            <person name="Rodrigo-Torres L."/>
            <person name="Arahal R. D."/>
            <person name="Lucena T."/>
        </authorList>
    </citation>
    <scope>NUCLEOTIDE SEQUENCE</scope>
    <source>
        <strain evidence="1">ISS653</strain>
    </source>
</reference>
<sequence>MKKKIQILKFILPVFILLATLEVNAQKIKTSSDSLYDIAKDWGQNRGNYVKALEAIKLAHKKAPKDIDIQEYLGKCYLELKQYDKARYILRKAADARLQNYTALLYLLNVEHQTKRYSSAICYVNEMLEQTPYEKGLWIKKMNLYKEMGNEVEALRELKRIKQIFPEDHDIQRDYIYMLEEEGRDIKNSEDYDKIKNIYESILEEDPDNKEAYLMLIKNELENKGDKTAALNYASIALKKFPQDPQIIRKNIGLMEELGQYNNAMTLLDDKKQHLKLNEYSELNTYLQTRAANYYENTDPYLIYKRIYAENPANREALNYIIKTALAKGYYTDAEYYINKGLKRTPTSKDLLSKKLALYKELEDENKYNKTLEELYSYYPEDEELQYLYQLNKFEKAKSYLEQGQLYEAKSAFLLLRTEPEWEILANEQLYNIAMQQEKYDKAMEYAIFLIESFPDNSDYQLNKSNIYFKTQRYPEGLEITRNLTKDYPDSEKYEDIHLYQLSMYVNDLMKNEEYAQALEKVDELIEQHPSKSLYLYSMNAALAMEHKKKAIDLGEKAIEAYPNDKEIALKLADAYLLDYKTDWTIALLEPFYERNPYDMDIKKAIAIAYYKRGMYKKRVSLYTAAYADFTKSVDYMPKDNPAVTELVSAYKKAGENLRALTYLNGKIKSHPWLDNLKVAKGKVYENLKEFDSALYYQKYYKPDPAEAKEWKRHIEYLTNKTYDNQIDASYMRFDSDSTLFVNRMATLHYTKFYTNNAYGIGANYVARDRGAGVQLTIDWQHTFSPTVYGKASYFLGTKYFPKHRLQASIFKNLENNWEVELGARYDRLQDSRNLVTGIVGASTTVNNFWLNARFQYLTDFDDNYTNLVVRSKYSIENRRFVQLIASVGTAPYDQKLAFQYDTFFDFVHTMVGAGYQWPVNKNVAFGFYGNWYNYKISEDYFQNQYQLTMLCEIKF</sequence>
<proteinExistence type="predicted"/>
<evidence type="ECO:0000313" key="2">
    <source>
        <dbReference type="Proteomes" id="UP000356253"/>
    </source>
</evidence>
<accession>A0AC61Y610</accession>
<dbReference type="EMBL" id="CABVMM010000004">
    <property type="protein sequence ID" value="VVU99936.1"/>
    <property type="molecule type" value="Genomic_DNA"/>
</dbReference>
<gene>
    <name evidence="1" type="primary">bepA_3</name>
    <name evidence="1" type="ORF">FVB9532_01197</name>
</gene>
<comment type="caution">
    <text evidence="1">The sequence shown here is derived from an EMBL/GenBank/DDBJ whole genome shotgun (WGS) entry which is preliminary data.</text>
</comment>
<organism evidence="1 2">
    <name type="scientific">Mesonia oceanica</name>
    <dbReference type="NCBI Taxonomy" id="2687242"/>
    <lineage>
        <taxon>Bacteria</taxon>
        <taxon>Pseudomonadati</taxon>
        <taxon>Bacteroidota</taxon>
        <taxon>Flavobacteriia</taxon>
        <taxon>Flavobacteriales</taxon>
        <taxon>Flavobacteriaceae</taxon>
        <taxon>Mesonia</taxon>
    </lineage>
</organism>